<proteinExistence type="predicted"/>
<dbReference type="RefSeq" id="WP_295659818.1">
    <property type="nucleotide sequence ID" value="NZ_CADCUP010000158.1"/>
</dbReference>
<reference evidence="3" key="1">
    <citation type="submission" date="2020-02" db="EMBL/GenBank/DDBJ databases">
        <authorList>
            <person name="Meier V. D."/>
        </authorList>
    </citation>
    <scope>NUCLEOTIDE SEQUENCE</scope>
    <source>
        <strain evidence="3">AVDCRST_MAG06</strain>
    </source>
</reference>
<dbReference type="AlphaFoldDB" id="A0A6J4P969"/>
<dbReference type="InterPro" id="IPR007076">
    <property type="entry name" value="TfoX_N"/>
</dbReference>
<evidence type="ECO:0000259" key="2">
    <source>
        <dbReference type="Pfam" id="PF04993"/>
    </source>
</evidence>
<dbReference type="EMBL" id="CADCUP010000158">
    <property type="protein sequence ID" value="CAA9403873.1"/>
    <property type="molecule type" value="Genomic_DNA"/>
</dbReference>
<organism evidence="3">
    <name type="scientific">uncultured Nocardioides sp</name>
    <dbReference type="NCBI Taxonomy" id="198441"/>
    <lineage>
        <taxon>Bacteria</taxon>
        <taxon>Bacillati</taxon>
        <taxon>Actinomycetota</taxon>
        <taxon>Actinomycetes</taxon>
        <taxon>Propionibacteriales</taxon>
        <taxon>Nocardioidaceae</taxon>
        <taxon>Nocardioides</taxon>
        <taxon>environmental samples</taxon>
    </lineage>
</organism>
<evidence type="ECO:0000313" key="3">
    <source>
        <dbReference type="EMBL" id="CAA9403873.1"/>
    </source>
</evidence>
<feature type="domain" description="TfoX N-terminal" evidence="2">
    <location>
        <begin position="19"/>
        <end position="102"/>
    </location>
</feature>
<dbReference type="Pfam" id="PF04993">
    <property type="entry name" value="TfoX_N"/>
    <property type="match status" value="1"/>
</dbReference>
<dbReference type="Gene3D" id="3.30.1460.30">
    <property type="entry name" value="YgaC/TfoX-N like chaperone"/>
    <property type="match status" value="1"/>
</dbReference>
<sequence>MPYDEQLAERVRAALAGRTVREVRMFGGLSFMVDERLTVAADSHGRLMLKIDPSRFDELVARPGAAQGEMRGRSMGPGWLVVDGTGTDSEDDLGRWVGEALAHRDSEG</sequence>
<name>A0A6J4P969_9ACTN</name>
<evidence type="ECO:0000256" key="1">
    <source>
        <dbReference type="SAM" id="MobiDB-lite"/>
    </source>
</evidence>
<feature type="region of interest" description="Disordered" evidence="1">
    <location>
        <begin position="67"/>
        <end position="92"/>
    </location>
</feature>
<accession>A0A6J4P969</accession>
<protein>
    <recommendedName>
        <fullName evidence="2">TfoX N-terminal domain-containing protein</fullName>
    </recommendedName>
</protein>
<gene>
    <name evidence="3" type="ORF">AVDCRST_MAG06-2376</name>
</gene>
<dbReference type="SUPFAM" id="SSF159894">
    <property type="entry name" value="YgaC/TfoX-N like"/>
    <property type="match status" value="1"/>
</dbReference>